<gene>
    <name evidence="3" type="ORF">PCL_10445</name>
    <name evidence="2" type="ORF">Purlil1_13151</name>
</gene>
<dbReference type="Proteomes" id="UP000245956">
    <property type="component" value="Unassembled WGS sequence"/>
</dbReference>
<dbReference type="EMBL" id="LCWV01000061">
    <property type="protein sequence ID" value="PWI64467.1"/>
    <property type="molecule type" value="Genomic_DNA"/>
</dbReference>
<dbReference type="AlphaFoldDB" id="A0A2U3DQD5"/>
<evidence type="ECO:0000256" key="1">
    <source>
        <dbReference type="SAM" id="MobiDB-lite"/>
    </source>
</evidence>
<evidence type="ECO:0000313" key="3">
    <source>
        <dbReference type="EMBL" id="PWI64467.1"/>
    </source>
</evidence>
<organism evidence="3 4">
    <name type="scientific">Purpureocillium lilacinum</name>
    <name type="common">Paecilomyces lilacinus</name>
    <dbReference type="NCBI Taxonomy" id="33203"/>
    <lineage>
        <taxon>Eukaryota</taxon>
        <taxon>Fungi</taxon>
        <taxon>Dikarya</taxon>
        <taxon>Ascomycota</taxon>
        <taxon>Pezizomycotina</taxon>
        <taxon>Sordariomycetes</taxon>
        <taxon>Hypocreomycetidae</taxon>
        <taxon>Hypocreales</taxon>
        <taxon>Ophiocordycipitaceae</taxon>
        <taxon>Purpureocillium</taxon>
    </lineage>
</organism>
<name>A0A2U3DQD5_PURLI</name>
<reference evidence="2 5" key="4">
    <citation type="journal article" date="2024" name="Microbiol. Resour. Announc.">
        <title>Genome annotations for the ascomycete fungi Trichoderma harzianum, Trichoderma aggressivum, and Purpureocillium lilacinum.</title>
        <authorList>
            <person name="Beijen E.P.W."/>
            <person name="Ohm R.A."/>
        </authorList>
    </citation>
    <scope>NUCLEOTIDE SEQUENCE [LARGE SCALE GENOMIC DNA]</scope>
    <source>
        <strain evidence="2 5">CBS 150709</strain>
    </source>
</reference>
<accession>A0A2U3DQD5</accession>
<reference evidence="3 4" key="2">
    <citation type="journal article" date="2016" name="Front. Microbiol.">
        <title>Genome and transcriptome sequences reveal the specific parasitism of the nematophagous Purpureocillium lilacinum 36-1.</title>
        <authorList>
            <person name="Xie J."/>
            <person name="Li S."/>
            <person name="Mo C."/>
            <person name="Xiao X."/>
            <person name="Peng D."/>
            <person name="Wang G."/>
            <person name="Xiao Y."/>
        </authorList>
    </citation>
    <scope>NUCLEOTIDE SEQUENCE [LARGE SCALE GENOMIC DNA]</scope>
    <source>
        <strain evidence="3 4">36-1</strain>
    </source>
</reference>
<keyword evidence="5" id="KW-1185">Reference proteome</keyword>
<proteinExistence type="predicted"/>
<dbReference type="Proteomes" id="UP001287286">
    <property type="component" value="Unassembled WGS sequence"/>
</dbReference>
<reference evidence="3" key="1">
    <citation type="submission" date="2015-05" db="EMBL/GenBank/DDBJ databases">
        <authorList>
            <person name="Wang D.B."/>
            <person name="Wang M."/>
        </authorList>
    </citation>
    <scope>NUCLEOTIDE SEQUENCE</scope>
    <source>
        <strain evidence="3">36-1</strain>
    </source>
</reference>
<sequence>MMGSGSQICTSSIARRRRPGSAAVPSLLRQSQGIVQYFYPGLSPRFFAAPHVVSFLHRHPEHGYQRYPSPIKAEASNMNTSRATCVTANRLDGRSPATDDMKIDCEPQFDTSNLQGEPVDDAVVAAAQNEKVSAVFTPTGKATAADDSDMMRQEKLGHIKPLDDVALEATRAYLQQRFTRRSLPRRDGLHHIVYGGVSNRCRSTYKHRPVASGQSDERQMARMLRMIQDLEVVELGSRSTPALGPFGCRGRRASI</sequence>
<evidence type="ECO:0000313" key="5">
    <source>
        <dbReference type="Proteomes" id="UP001287286"/>
    </source>
</evidence>
<evidence type="ECO:0000313" key="2">
    <source>
        <dbReference type="EMBL" id="KAK4073079.1"/>
    </source>
</evidence>
<feature type="compositionally biased region" description="Polar residues" evidence="1">
    <location>
        <begin position="1"/>
        <end position="13"/>
    </location>
</feature>
<feature type="region of interest" description="Disordered" evidence="1">
    <location>
        <begin position="1"/>
        <end position="24"/>
    </location>
</feature>
<dbReference type="EMBL" id="JAWRVI010000172">
    <property type="protein sequence ID" value="KAK4073079.1"/>
    <property type="molecule type" value="Genomic_DNA"/>
</dbReference>
<reference evidence="2" key="3">
    <citation type="submission" date="2023-11" db="EMBL/GenBank/DDBJ databases">
        <authorList>
            <person name="Beijen E."/>
            <person name="Ohm R.A."/>
        </authorList>
    </citation>
    <scope>NUCLEOTIDE SEQUENCE</scope>
    <source>
        <strain evidence="2">CBS 150709</strain>
    </source>
</reference>
<protein>
    <submittedName>
        <fullName evidence="3">Uncharacterized protein</fullName>
    </submittedName>
</protein>
<evidence type="ECO:0000313" key="4">
    <source>
        <dbReference type="Proteomes" id="UP000245956"/>
    </source>
</evidence>
<comment type="caution">
    <text evidence="3">The sequence shown here is derived from an EMBL/GenBank/DDBJ whole genome shotgun (WGS) entry which is preliminary data.</text>
</comment>